<dbReference type="EMBL" id="CP138204">
    <property type="protein sequence ID" value="WPC75598.1"/>
    <property type="molecule type" value="Genomic_DNA"/>
</dbReference>
<proteinExistence type="predicted"/>
<gene>
    <name evidence="1" type="ORF">R8Z52_21980</name>
</gene>
<dbReference type="InterPro" id="IPR038194">
    <property type="entry name" value="DUF3861_sf"/>
</dbReference>
<dbReference type="RefSeq" id="WP_261897579.1">
    <property type="nucleotide sequence ID" value="NZ_AP024896.1"/>
</dbReference>
<dbReference type="Pfam" id="PF12977">
    <property type="entry name" value="DUF3861"/>
    <property type="match status" value="1"/>
</dbReference>
<accession>A0ABZ0QGI5</accession>
<dbReference type="Gene3D" id="3.10.20.850">
    <property type="entry name" value="Protein of unknown function DUF3861"/>
    <property type="match status" value="1"/>
</dbReference>
<dbReference type="Proteomes" id="UP001304071">
    <property type="component" value="Chromosome 2"/>
</dbReference>
<dbReference type="InterPro" id="IPR024476">
    <property type="entry name" value="DUF3861"/>
</dbReference>
<keyword evidence="2" id="KW-1185">Reference proteome</keyword>
<protein>
    <submittedName>
        <fullName evidence="1">DUF3861 domain-containing protein</fullName>
    </submittedName>
</protein>
<reference evidence="1 2" key="1">
    <citation type="submission" date="2023-11" db="EMBL/GenBank/DDBJ databases">
        <title>Plant-associative lifestyle of Vibrio porteresiae and its evolutionary dynamics.</title>
        <authorList>
            <person name="Rameshkumar N."/>
            <person name="Kirti K."/>
        </authorList>
    </citation>
    <scope>NUCLEOTIDE SEQUENCE [LARGE SCALE GENOMIC DNA]</scope>
    <source>
        <strain evidence="1 2">MSSRF30</strain>
    </source>
</reference>
<evidence type="ECO:0000313" key="2">
    <source>
        <dbReference type="Proteomes" id="UP001304071"/>
    </source>
</evidence>
<organism evidence="1 2">
    <name type="scientific">Vibrio porteresiae DSM 19223</name>
    <dbReference type="NCBI Taxonomy" id="1123496"/>
    <lineage>
        <taxon>Bacteria</taxon>
        <taxon>Pseudomonadati</taxon>
        <taxon>Pseudomonadota</taxon>
        <taxon>Gammaproteobacteria</taxon>
        <taxon>Vibrionales</taxon>
        <taxon>Vibrionaceae</taxon>
        <taxon>Vibrio</taxon>
    </lineage>
</organism>
<name>A0ABZ0QGI5_9VIBR</name>
<sequence length="107" mass="12138">MKKHLYHVDITPVANKEGNVPSNAQNIAFGFPCHDELHGLLAKVGTIEGLSEQESIHLLMGIKMMGEVMLEHRNHTLFKDLNRPFGEFMRTFKQLVGQQGKSEETHQ</sequence>
<evidence type="ECO:0000313" key="1">
    <source>
        <dbReference type="EMBL" id="WPC75598.1"/>
    </source>
</evidence>